<evidence type="ECO:0000256" key="12">
    <source>
        <dbReference type="ARBA" id="ARBA00022989"/>
    </source>
</evidence>
<feature type="transmembrane region" description="Helical" evidence="18">
    <location>
        <begin position="264"/>
        <end position="293"/>
    </location>
</feature>
<dbReference type="PANTHER" id="PTHR46552">
    <property type="entry name" value="NADH-UBIQUINONE OXIDOREDUCTASE CHAIN 2"/>
    <property type="match status" value="1"/>
</dbReference>
<keyword evidence="15 18" id="KW-0496">Mitochondrion</keyword>
<dbReference type="Pfam" id="PF00361">
    <property type="entry name" value="Proton_antipo_M"/>
    <property type="match status" value="1"/>
</dbReference>
<keyword evidence="12 18" id="KW-1133">Transmembrane helix</keyword>
<dbReference type="GO" id="GO:0008137">
    <property type="term" value="F:NADH dehydrogenase (ubiquinone) activity"/>
    <property type="evidence" value="ECO:0007669"/>
    <property type="project" value="UniProtKB-EC"/>
</dbReference>
<evidence type="ECO:0000313" key="20">
    <source>
        <dbReference type="EMBL" id="QIT06543.1"/>
    </source>
</evidence>
<keyword evidence="11 18" id="KW-0249">Electron transport</keyword>
<evidence type="ECO:0000256" key="2">
    <source>
        <dbReference type="ARBA" id="ARBA00004448"/>
    </source>
</evidence>
<dbReference type="PANTHER" id="PTHR46552:SF1">
    <property type="entry name" value="NADH-UBIQUINONE OXIDOREDUCTASE CHAIN 2"/>
    <property type="match status" value="1"/>
</dbReference>
<keyword evidence="8 18" id="KW-0812">Transmembrane</keyword>
<comment type="subcellular location">
    <subcellularLocation>
        <location evidence="2 18">Mitochondrion inner membrane</location>
        <topology evidence="2 18">Multi-pass membrane protein</topology>
    </subcellularLocation>
</comment>
<keyword evidence="16 18" id="KW-0472">Membrane</keyword>
<comment type="function">
    <text evidence="18">Core subunit of the mitochondrial membrane respiratory chain NADH dehydrogenase (Complex I) which catalyzes electron transfer from NADH through the respiratory chain, using ubiquinone as an electron acceptor. Essential for the catalytic activity and assembly of complex I.</text>
</comment>
<dbReference type="PRINTS" id="PR01436">
    <property type="entry name" value="NADHDHGNASE2"/>
</dbReference>
<evidence type="ECO:0000256" key="7">
    <source>
        <dbReference type="ARBA" id="ARBA00022660"/>
    </source>
</evidence>
<keyword evidence="9 18" id="KW-0999">Mitochondrion inner membrane</keyword>
<keyword evidence="6" id="KW-0813">Transport</keyword>
<proteinExistence type="inferred from homology"/>
<evidence type="ECO:0000256" key="9">
    <source>
        <dbReference type="ARBA" id="ARBA00022792"/>
    </source>
</evidence>
<dbReference type="AlphaFoldDB" id="A0A6H0EX25"/>
<dbReference type="GO" id="GO:0005743">
    <property type="term" value="C:mitochondrial inner membrane"/>
    <property type="evidence" value="ECO:0007669"/>
    <property type="project" value="UniProtKB-SubCell"/>
</dbReference>
<feature type="transmembrane region" description="Helical" evidence="18">
    <location>
        <begin position="60"/>
        <end position="81"/>
    </location>
</feature>
<evidence type="ECO:0000256" key="18">
    <source>
        <dbReference type="RuleBase" id="RU003403"/>
    </source>
</evidence>
<dbReference type="InterPro" id="IPR003917">
    <property type="entry name" value="NADH_UbQ_OxRdtase_chain2"/>
</dbReference>
<name>A0A6H0EX25_9HEXA</name>
<feature type="transmembrane region" description="Helical" evidence="18">
    <location>
        <begin position="192"/>
        <end position="211"/>
    </location>
</feature>
<gene>
    <name evidence="20" type="primary">ND2</name>
</gene>
<evidence type="ECO:0000256" key="15">
    <source>
        <dbReference type="ARBA" id="ARBA00023128"/>
    </source>
</evidence>
<dbReference type="InterPro" id="IPR001750">
    <property type="entry name" value="ND/Mrp_TM"/>
</dbReference>
<evidence type="ECO:0000256" key="10">
    <source>
        <dbReference type="ARBA" id="ARBA00022967"/>
    </source>
</evidence>
<evidence type="ECO:0000259" key="19">
    <source>
        <dbReference type="Pfam" id="PF00361"/>
    </source>
</evidence>
<evidence type="ECO:0000256" key="14">
    <source>
        <dbReference type="ARBA" id="ARBA00023075"/>
    </source>
</evidence>
<keyword evidence="10 18" id="KW-1278">Translocase</keyword>
<dbReference type="GO" id="GO:0006120">
    <property type="term" value="P:mitochondrial electron transport, NADH to ubiquinone"/>
    <property type="evidence" value="ECO:0007669"/>
    <property type="project" value="InterPro"/>
</dbReference>
<sequence length="331" mass="38127">MFLKSSNTIFVITLVISTIISISCNSWLTCWLGLEINLMAMVPLLIYKMKFNSTNATIKYFLMQALTSIVMVSAYIIFFYFNFNNSVNMMSELLTMAMMMKLGIPPFQFWLPQVVELASAMQSFIILTWQKIAPFNFLTYMNSNIILFFIILTATIGSIGGLNQNSLMKILAYSSMSHAAWLMVSLNLEEKIWLIYFTIYTMILMFFFIFIKKMKTKKISTLLKQNIENKLKMTFSTILLSMGGLPPFLGFLGKILILQKSMNFFSISLIVVLLIASFISLLFYTRICFMIFLKSNISLKMENMNKNKIQSKMLWLILMSNLVAPLMVLLI</sequence>
<evidence type="ECO:0000256" key="6">
    <source>
        <dbReference type="ARBA" id="ARBA00022448"/>
    </source>
</evidence>
<protein>
    <recommendedName>
        <fullName evidence="5 18">NADH-ubiquinone oxidoreductase chain 2</fullName>
        <ecNumber evidence="4 18">7.1.1.2</ecNumber>
    </recommendedName>
</protein>
<dbReference type="EC" id="7.1.1.2" evidence="4 18"/>
<geneLocation type="mitochondrion" evidence="20"/>
<feature type="transmembrane region" description="Helical" evidence="18">
    <location>
        <begin position="313"/>
        <end position="330"/>
    </location>
</feature>
<reference evidence="20" key="1">
    <citation type="submission" date="2019-01" db="EMBL/GenBank/DDBJ databases">
        <title>Mitochondrial phylogenomics of Collembola.</title>
        <authorList>
            <person name="Sun X."/>
            <person name="Xie Z.-J."/>
            <person name="Dong J."/>
            <person name="Yu D.-Y."/>
        </authorList>
    </citation>
    <scope>NUCLEOTIDE SEQUENCE</scope>
</reference>
<evidence type="ECO:0000256" key="8">
    <source>
        <dbReference type="ARBA" id="ARBA00022692"/>
    </source>
</evidence>
<organism evidence="20">
    <name type="scientific">Ptenothrix huangshanensis</name>
    <dbReference type="NCBI Taxonomy" id="2583244"/>
    <lineage>
        <taxon>Eukaryota</taxon>
        <taxon>Metazoa</taxon>
        <taxon>Ecdysozoa</taxon>
        <taxon>Arthropoda</taxon>
        <taxon>Hexapoda</taxon>
        <taxon>Collembola</taxon>
        <taxon>Symphypleona</taxon>
        <taxon>Dicyrtomidae</taxon>
        <taxon>Ptenothricinae</taxon>
        <taxon>Ptenothrix</taxon>
    </lineage>
</organism>
<comment type="function">
    <text evidence="1">Core subunit of the mitochondrial membrane respiratory chain NADH dehydrogenase (Complex I) that is believed to belong to the minimal assembly required for catalysis. Complex I functions in the transfer of electrons from NADH to the respiratory chain. The immediate electron acceptor for the enzyme is believed to be ubiquinone.</text>
</comment>
<accession>A0A6H0EX25</accession>
<dbReference type="EMBL" id="MK423965">
    <property type="protein sequence ID" value="QIT06543.1"/>
    <property type="molecule type" value="Genomic_DNA"/>
</dbReference>
<feature type="transmembrane region" description="Helical" evidence="18">
    <location>
        <begin position="9"/>
        <end position="34"/>
    </location>
</feature>
<keyword evidence="7 18" id="KW-0679">Respiratory chain</keyword>
<comment type="similarity">
    <text evidence="3 18">Belongs to the complex I subunit 2 family.</text>
</comment>
<dbReference type="InterPro" id="IPR050175">
    <property type="entry name" value="Complex_I_Subunit_2"/>
</dbReference>
<evidence type="ECO:0000256" key="11">
    <source>
        <dbReference type="ARBA" id="ARBA00022982"/>
    </source>
</evidence>
<evidence type="ECO:0000256" key="5">
    <source>
        <dbReference type="ARBA" id="ARBA00021008"/>
    </source>
</evidence>
<evidence type="ECO:0000256" key="3">
    <source>
        <dbReference type="ARBA" id="ARBA00007012"/>
    </source>
</evidence>
<feature type="transmembrane region" description="Helical" evidence="18">
    <location>
        <begin position="231"/>
        <end position="252"/>
    </location>
</feature>
<dbReference type="PROSITE" id="PS51257">
    <property type="entry name" value="PROKAR_LIPOPROTEIN"/>
    <property type="match status" value="1"/>
</dbReference>
<evidence type="ECO:0000256" key="1">
    <source>
        <dbReference type="ARBA" id="ARBA00003257"/>
    </source>
</evidence>
<keyword evidence="14 18" id="KW-0830">Ubiquinone</keyword>
<comment type="catalytic activity">
    <reaction evidence="17 18">
        <text>a ubiquinone + NADH + 5 H(+)(in) = a ubiquinol + NAD(+) + 4 H(+)(out)</text>
        <dbReference type="Rhea" id="RHEA:29091"/>
        <dbReference type="Rhea" id="RHEA-COMP:9565"/>
        <dbReference type="Rhea" id="RHEA-COMP:9566"/>
        <dbReference type="ChEBI" id="CHEBI:15378"/>
        <dbReference type="ChEBI" id="CHEBI:16389"/>
        <dbReference type="ChEBI" id="CHEBI:17976"/>
        <dbReference type="ChEBI" id="CHEBI:57540"/>
        <dbReference type="ChEBI" id="CHEBI:57945"/>
        <dbReference type="EC" id="7.1.1.2"/>
    </reaction>
</comment>
<feature type="domain" description="NADH:quinone oxidoreductase/Mrp antiporter transmembrane" evidence="19">
    <location>
        <begin position="25"/>
        <end position="280"/>
    </location>
</feature>
<evidence type="ECO:0000256" key="4">
    <source>
        <dbReference type="ARBA" id="ARBA00012944"/>
    </source>
</evidence>
<evidence type="ECO:0000256" key="17">
    <source>
        <dbReference type="ARBA" id="ARBA00049551"/>
    </source>
</evidence>
<evidence type="ECO:0000256" key="16">
    <source>
        <dbReference type="ARBA" id="ARBA00023136"/>
    </source>
</evidence>
<keyword evidence="13 18" id="KW-0520">NAD</keyword>
<feature type="transmembrane region" description="Helical" evidence="18">
    <location>
        <begin position="145"/>
        <end position="163"/>
    </location>
</feature>
<evidence type="ECO:0000256" key="13">
    <source>
        <dbReference type="ARBA" id="ARBA00023027"/>
    </source>
</evidence>